<keyword evidence="10" id="KW-1185">Reference proteome</keyword>
<feature type="transmembrane region" description="Helical" evidence="7">
    <location>
        <begin position="84"/>
        <end position="107"/>
    </location>
</feature>
<evidence type="ECO:0000259" key="8">
    <source>
        <dbReference type="Pfam" id="PF01699"/>
    </source>
</evidence>
<feature type="region of interest" description="Disordered" evidence="6">
    <location>
        <begin position="206"/>
        <end position="305"/>
    </location>
</feature>
<organism evidence="9 10">
    <name type="scientific">Ectocarpus siliculosus</name>
    <name type="common">Brown alga</name>
    <name type="synonym">Conferva siliculosa</name>
    <dbReference type="NCBI Taxonomy" id="2880"/>
    <lineage>
        <taxon>Eukaryota</taxon>
        <taxon>Sar</taxon>
        <taxon>Stramenopiles</taxon>
        <taxon>Ochrophyta</taxon>
        <taxon>PX clade</taxon>
        <taxon>Phaeophyceae</taxon>
        <taxon>Ectocarpales</taxon>
        <taxon>Ectocarpaceae</taxon>
        <taxon>Ectocarpus</taxon>
    </lineage>
</organism>
<accession>D7G0Z1</accession>
<feature type="compositionally biased region" description="Basic and acidic residues" evidence="6">
    <location>
        <begin position="167"/>
        <end position="181"/>
    </location>
</feature>
<feature type="transmembrane region" description="Helical" evidence="7">
    <location>
        <begin position="12"/>
        <end position="31"/>
    </location>
</feature>
<feature type="transmembrane region" description="Helical" evidence="7">
    <location>
        <begin position="52"/>
        <end position="72"/>
    </location>
</feature>
<dbReference type="EMBL" id="FN648620">
    <property type="protein sequence ID" value="CBJ33101.1"/>
    <property type="molecule type" value="Genomic_DNA"/>
</dbReference>
<feature type="transmembrane region" description="Helical" evidence="7">
    <location>
        <begin position="709"/>
        <end position="727"/>
    </location>
</feature>
<protein>
    <recommendedName>
        <fullName evidence="8">Sodium/calcium exchanger membrane region domain-containing protein</fullName>
    </recommendedName>
</protein>
<feature type="compositionally biased region" description="Gly residues" evidence="6">
    <location>
        <begin position="411"/>
        <end position="436"/>
    </location>
</feature>
<dbReference type="PANTHER" id="PTHR12266:SF0">
    <property type="entry name" value="MITOCHONDRIAL SODIUM_CALCIUM EXCHANGER PROTEIN"/>
    <property type="match status" value="1"/>
</dbReference>
<dbReference type="Gene3D" id="1.20.1420.30">
    <property type="entry name" value="NCX, central ion-binding region"/>
    <property type="match status" value="2"/>
</dbReference>
<evidence type="ECO:0000256" key="5">
    <source>
        <dbReference type="ARBA" id="ARBA00023136"/>
    </source>
</evidence>
<feature type="region of interest" description="Disordered" evidence="6">
    <location>
        <begin position="404"/>
        <end position="438"/>
    </location>
</feature>
<evidence type="ECO:0000313" key="10">
    <source>
        <dbReference type="Proteomes" id="UP000002630"/>
    </source>
</evidence>
<dbReference type="InterPro" id="IPR044880">
    <property type="entry name" value="NCX_ion-bd_dom_sf"/>
</dbReference>
<feature type="transmembrane region" description="Helical" evidence="7">
    <location>
        <begin position="679"/>
        <end position="697"/>
    </location>
</feature>
<evidence type="ECO:0000313" key="9">
    <source>
        <dbReference type="EMBL" id="CBJ33101.1"/>
    </source>
</evidence>
<feature type="region of interest" description="Disordered" evidence="6">
    <location>
        <begin position="360"/>
        <end position="388"/>
    </location>
</feature>
<feature type="transmembrane region" description="Helical" evidence="7">
    <location>
        <begin position="532"/>
        <end position="555"/>
    </location>
</feature>
<keyword evidence="2" id="KW-0813">Transport</keyword>
<keyword evidence="3 7" id="KW-0812">Transmembrane</keyword>
<evidence type="ECO:0000256" key="6">
    <source>
        <dbReference type="SAM" id="MobiDB-lite"/>
    </source>
</evidence>
<dbReference type="Proteomes" id="UP000002630">
    <property type="component" value="Linkage Group LG24"/>
</dbReference>
<keyword evidence="4 7" id="KW-1133">Transmembrane helix</keyword>
<dbReference type="PANTHER" id="PTHR12266">
    <property type="entry name" value="NA+/CA2+ K+ INDEPENDENT EXCHANGER"/>
    <property type="match status" value="1"/>
</dbReference>
<evidence type="ECO:0000256" key="2">
    <source>
        <dbReference type="ARBA" id="ARBA00022448"/>
    </source>
</evidence>
<dbReference type="OrthoDB" id="407410at2759"/>
<dbReference type="InterPro" id="IPR051359">
    <property type="entry name" value="CaCA_antiporter"/>
</dbReference>
<feature type="region of interest" description="Disordered" evidence="6">
    <location>
        <begin position="167"/>
        <end position="190"/>
    </location>
</feature>
<dbReference type="OMA" id="CASDYLC"/>
<gene>
    <name evidence="9" type="ORF">Esi_0420_0004</name>
</gene>
<evidence type="ECO:0000256" key="1">
    <source>
        <dbReference type="ARBA" id="ARBA00004141"/>
    </source>
</evidence>
<feature type="transmembrane region" description="Helical" evidence="7">
    <location>
        <begin position="567"/>
        <end position="586"/>
    </location>
</feature>
<dbReference type="InParanoid" id="D7G0Z1"/>
<dbReference type="eggNOG" id="KOG2399">
    <property type="taxonomic scope" value="Eukaryota"/>
</dbReference>
<dbReference type="EMBL" id="FN649749">
    <property type="protein sequence ID" value="CBJ33101.1"/>
    <property type="molecule type" value="Genomic_DNA"/>
</dbReference>
<keyword evidence="5 7" id="KW-0472">Membrane</keyword>
<feature type="domain" description="Sodium/calcium exchanger membrane region" evidence="8">
    <location>
        <begin position="19"/>
        <end position="162"/>
    </location>
</feature>
<dbReference type="Pfam" id="PF01699">
    <property type="entry name" value="Na_Ca_ex"/>
    <property type="match status" value="2"/>
</dbReference>
<dbReference type="InterPro" id="IPR004837">
    <property type="entry name" value="NaCa_Exmemb"/>
</dbReference>
<dbReference type="AlphaFoldDB" id="D7G0Z1"/>
<reference evidence="9 10" key="1">
    <citation type="journal article" date="2010" name="Nature">
        <title>The Ectocarpus genome and the independent evolution of multicellularity in brown algae.</title>
        <authorList>
            <person name="Cock J.M."/>
            <person name="Sterck L."/>
            <person name="Rouze P."/>
            <person name="Scornet D."/>
            <person name="Allen A.E."/>
            <person name="Amoutzias G."/>
            <person name="Anthouard V."/>
            <person name="Artiguenave F."/>
            <person name="Aury J.M."/>
            <person name="Badger J.H."/>
            <person name="Beszteri B."/>
            <person name="Billiau K."/>
            <person name="Bonnet E."/>
            <person name="Bothwell J.H."/>
            <person name="Bowler C."/>
            <person name="Boyen C."/>
            <person name="Brownlee C."/>
            <person name="Carrano C.J."/>
            <person name="Charrier B."/>
            <person name="Cho G.Y."/>
            <person name="Coelho S.M."/>
            <person name="Collen J."/>
            <person name="Corre E."/>
            <person name="Da Silva C."/>
            <person name="Delage L."/>
            <person name="Delaroque N."/>
            <person name="Dittami S.M."/>
            <person name="Doulbeau S."/>
            <person name="Elias M."/>
            <person name="Farnham G."/>
            <person name="Gachon C.M."/>
            <person name="Gschloessl B."/>
            <person name="Heesch S."/>
            <person name="Jabbari K."/>
            <person name="Jubin C."/>
            <person name="Kawai H."/>
            <person name="Kimura K."/>
            <person name="Kloareg B."/>
            <person name="Kupper F.C."/>
            <person name="Lang D."/>
            <person name="Le Bail A."/>
            <person name="Leblanc C."/>
            <person name="Lerouge P."/>
            <person name="Lohr M."/>
            <person name="Lopez P.J."/>
            <person name="Martens C."/>
            <person name="Maumus F."/>
            <person name="Michel G."/>
            <person name="Miranda-Saavedra D."/>
            <person name="Morales J."/>
            <person name="Moreau H."/>
            <person name="Motomura T."/>
            <person name="Nagasato C."/>
            <person name="Napoli C.A."/>
            <person name="Nelson D.R."/>
            <person name="Nyvall-Collen P."/>
            <person name="Peters A.F."/>
            <person name="Pommier C."/>
            <person name="Potin P."/>
            <person name="Poulain J."/>
            <person name="Quesneville H."/>
            <person name="Read B."/>
            <person name="Rensing S.A."/>
            <person name="Ritter A."/>
            <person name="Rousvoal S."/>
            <person name="Samanta M."/>
            <person name="Samson G."/>
            <person name="Schroeder D.C."/>
            <person name="Segurens B."/>
            <person name="Strittmatter M."/>
            <person name="Tonon T."/>
            <person name="Tregear J.W."/>
            <person name="Valentin K."/>
            <person name="von Dassow P."/>
            <person name="Yamagishi T."/>
            <person name="Van de Peer Y."/>
            <person name="Wincker P."/>
        </authorList>
    </citation>
    <scope>NUCLEOTIDE SEQUENCE [LARGE SCALE GENOMIC DNA]</scope>
    <source>
        <strain evidence="10">Ec32 / CCAP1310/4</strain>
    </source>
</reference>
<name>D7G0Z1_ECTSI</name>
<feature type="domain" description="Sodium/calcium exchanger membrane region" evidence="8">
    <location>
        <begin position="573"/>
        <end position="722"/>
    </location>
</feature>
<dbReference type="GO" id="GO:0008324">
    <property type="term" value="F:monoatomic cation transmembrane transporter activity"/>
    <property type="evidence" value="ECO:0007669"/>
    <property type="project" value="TreeGrafter"/>
</dbReference>
<feature type="transmembrane region" description="Helical" evidence="7">
    <location>
        <begin position="598"/>
        <end position="616"/>
    </location>
</feature>
<feature type="transmembrane region" description="Helical" evidence="7">
    <location>
        <begin position="119"/>
        <end position="136"/>
    </location>
</feature>
<sequence length="732" mass="77304">MNDDSDSVSWGYIPGYFGLFLAVIYLMCHTADNYFSPVLAVMCDLLDMPPEVAGVTFLAFGNGAPDVFSAFVALTSSADREDGLLVGMGSLLGSTISTVTLVVGSVVYIKPTGVPPVPFARDVVFLVLALVLVVISDCFGEISLWLAACYLALYGVYVTMVLKGRKGEESSRGDANPRQDGEGGGVGEDDHAVDARWIGVGSWPLSSAEKERAPRRPNPSNPDFHFSKGGGNGAEGGTVTVSGDDGGGHGSVPNSCKTPPNGVNGGRGSSGHGSNRRGHSFDSAEKGLGGRPAAARDDFSARGNSVKHDYFGGEGVGEEGRSLLGGGGDGVGSGGESWGLDGEAEENVFAMVPGSTASMFSEEDDSAASWLAQRQRQGRSTPWRIASSEYGASEDMSIPLLQDKSWQNGSRNGGGRGIGSGGGPVGATEGDGGGPGSSSLLGRRFEHTWATIQWKQWRLRRRVRRGLDNSYVANLPWYRRVFWALELPFILVRNATIPPVEADSWSQAQAAISTALAPTLVAWAFGAWGTDILWGLTCGWVALLGGLPAGVAVWLTTHKRRMPEERWYRLSLALLSFLSCVAWIYYFADLAVTLIDEIGTATGIPGSILGLTLLAWGNSTGDLVTNLAVAKAGFPGMAIAGSYGGPLFNVLLGVGMPMFYSSARYYPDSAVFELDSSTLFTVVMVIFVLLGTLPVVARSGYHFPPKAPVALLGAYAVYMIGAVWLTVTFKAY</sequence>
<feature type="compositionally biased region" description="Basic and acidic residues" evidence="6">
    <location>
        <begin position="294"/>
        <end position="305"/>
    </location>
</feature>
<comment type="subcellular location">
    <subcellularLocation>
        <location evidence="1">Membrane</location>
        <topology evidence="1">Multi-pass membrane protein</topology>
    </subcellularLocation>
</comment>
<feature type="transmembrane region" description="Helical" evidence="7">
    <location>
        <begin position="637"/>
        <end position="659"/>
    </location>
</feature>
<dbReference type="STRING" id="2880.D7G0Z1"/>
<proteinExistence type="predicted"/>
<evidence type="ECO:0000256" key="7">
    <source>
        <dbReference type="SAM" id="Phobius"/>
    </source>
</evidence>
<dbReference type="GO" id="GO:0016020">
    <property type="term" value="C:membrane"/>
    <property type="evidence" value="ECO:0007669"/>
    <property type="project" value="UniProtKB-SubCell"/>
</dbReference>
<evidence type="ECO:0000256" key="4">
    <source>
        <dbReference type="ARBA" id="ARBA00022989"/>
    </source>
</evidence>
<evidence type="ECO:0000256" key="3">
    <source>
        <dbReference type="ARBA" id="ARBA00022692"/>
    </source>
</evidence>
<feature type="transmembrane region" description="Helical" evidence="7">
    <location>
        <begin position="142"/>
        <end position="162"/>
    </location>
</feature>